<dbReference type="GO" id="GO:0004526">
    <property type="term" value="F:ribonuclease P activity"/>
    <property type="evidence" value="ECO:0007669"/>
    <property type="project" value="UniProtKB-UniRule"/>
</dbReference>
<dbReference type="InterPro" id="IPR014721">
    <property type="entry name" value="Ribsml_uS5_D2-typ_fold_subgr"/>
</dbReference>
<sequence>MRLARLTQRKQFLAAAEHGRRFRSSVLTVQVRDAAEEAGRDGLRLGLTASRKVGNAVKRNRIRRRLRAAAALALSAQAGRACDVVIIARTETLSAGFEALVADLSIALDRARPAKPRLAKPSAPKPSAPKPPAARSGRKPPQDQRRAPDSGSAPAKP</sequence>
<dbReference type="InterPro" id="IPR020568">
    <property type="entry name" value="Ribosomal_Su5_D2-typ_SF"/>
</dbReference>
<dbReference type="KEGG" id="bvv:BHK69_05240"/>
<dbReference type="NCBIfam" id="TIGR00188">
    <property type="entry name" value="rnpA"/>
    <property type="match status" value="1"/>
</dbReference>
<dbReference type="OrthoDB" id="9810867at2"/>
<keyword evidence="4 7" id="KW-0255">Endonuclease</keyword>
<gene>
    <name evidence="7" type="primary">rnpA</name>
    <name evidence="10" type="ORF">BHK69_05240</name>
</gene>
<keyword evidence="3 7" id="KW-0540">Nuclease</keyword>
<dbReference type="AlphaFoldDB" id="A0A1D7TXX4"/>
<dbReference type="EC" id="3.1.26.5" evidence="7 8"/>
<evidence type="ECO:0000256" key="2">
    <source>
        <dbReference type="ARBA" id="ARBA00022694"/>
    </source>
</evidence>
<comment type="catalytic activity">
    <reaction evidence="7">
        <text>Endonucleolytic cleavage of RNA, removing 5'-extranucleotides from tRNA precursor.</text>
        <dbReference type="EC" id="3.1.26.5"/>
    </reaction>
</comment>
<evidence type="ECO:0000256" key="5">
    <source>
        <dbReference type="ARBA" id="ARBA00022801"/>
    </source>
</evidence>
<evidence type="ECO:0000256" key="8">
    <source>
        <dbReference type="NCBIfam" id="TIGR00188"/>
    </source>
</evidence>
<evidence type="ECO:0000256" key="7">
    <source>
        <dbReference type="HAMAP-Rule" id="MF_00227"/>
    </source>
</evidence>
<feature type="compositionally biased region" description="Pro residues" evidence="9">
    <location>
        <begin position="123"/>
        <end position="132"/>
    </location>
</feature>
<dbReference type="EMBL" id="CP017147">
    <property type="protein sequence ID" value="AOO79962.1"/>
    <property type="molecule type" value="Genomic_DNA"/>
</dbReference>
<dbReference type="PROSITE" id="PS00648">
    <property type="entry name" value="RIBONUCLEASE_P"/>
    <property type="match status" value="1"/>
</dbReference>
<evidence type="ECO:0000313" key="10">
    <source>
        <dbReference type="EMBL" id="AOO79962.1"/>
    </source>
</evidence>
<proteinExistence type="inferred from homology"/>
<dbReference type="SUPFAM" id="SSF54211">
    <property type="entry name" value="Ribosomal protein S5 domain 2-like"/>
    <property type="match status" value="1"/>
</dbReference>
<evidence type="ECO:0000256" key="1">
    <source>
        <dbReference type="ARBA" id="ARBA00002663"/>
    </source>
</evidence>
<dbReference type="PANTHER" id="PTHR33992:SF1">
    <property type="entry name" value="RIBONUCLEASE P PROTEIN COMPONENT"/>
    <property type="match status" value="1"/>
</dbReference>
<keyword evidence="2 7" id="KW-0819">tRNA processing</keyword>
<evidence type="ECO:0000256" key="9">
    <source>
        <dbReference type="SAM" id="MobiDB-lite"/>
    </source>
</evidence>
<evidence type="ECO:0000256" key="4">
    <source>
        <dbReference type="ARBA" id="ARBA00022759"/>
    </source>
</evidence>
<comment type="similarity">
    <text evidence="7">Belongs to the RnpA family.</text>
</comment>
<dbReference type="Pfam" id="PF00825">
    <property type="entry name" value="Ribonuclease_P"/>
    <property type="match status" value="1"/>
</dbReference>
<evidence type="ECO:0000313" key="11">
    <source>
        <dbReference type="Proteomes" id="UP000094969"/>
    </source>
</evidence>
<name>A0A1D7TXX4_9HYPH</name>
<dbReference type="InterPro" id="IPR000100">
    <property type="entry name" value="RNase_P"/>
</dbReference>
<keyword evidence="5 7" id="KW-0378">Hydrolase</keyword>
<evidence type="ECO:0000256" key="3">
    <source>
        <dbReference type="ARBA" id="ARBA00022722"/>
    </source>
</evidence>
<dbReference type="HAMAP" id="MF_00227">
    <property type="entry name" value="RNase_P"/>
    <property type="match status" value="1"/>
</dbReference>
<accession>A0A1D7TXX4</accession>
<dbReference type="Proteomes" id="UP000094969">
    <property type="component" value="Chromosome"/>
</dbReference>
<protein>
    <recommendedName>
        <fullName evidence="7 8">Ribonuclease P protein component</fullName>
        <shortName evidence="7">RNase P protein</shortName>
        <shortName evidence="7">RNaseP protein</shortName>
        <ecNumber evidence="7 8">3.1.26.5</ecNumber>
    </recommendedName>
    <alternativeName>
        <fullName evidence="7">Protein C5</fullName>
    </alternativeName>
</protein>
<organism evidence="10 11">
    <name type="scientific">Bosea vaviloviae</name>
    <dbReference type="NCBI Taxonomy" id="1526658"/>
    <lineage>
        <taxon>Bacteria</taxon>
        <taxon>Pseudomonadati</taxon>
        <taxon>Pseudomonadota</taxon>
        <taxon>Alphaproteobacteria</taxon>
        <taxon>Hyphomicrobiales</taxon>
        <taxon>Boseaceae</taxon>
        <taxon>Bosea</taxon>
    </lineage>
</organism>
<dbReference type="GO" id="GO:0001682">
    <property type="term" value="P:tRNA 5'-leader removal"/>
    <property type="evidence" value="ECO:0007669"/>
    <property type="project" value="UniProtKB-UniRule"/>
</dbReference>
<dbReference type="GO" id="GO:0030677">
    <property type="term" value="C:ribonuclease P complex"/>
    <property type="evidence" value="ECO:0007669"/>
    <property type="project" value="TreeGrafter"/>
</dbReference>
<dbReference type="GO" id="GO:0042781">
    <property type="term" value="F:3'-tRNA processing endoribonuclease activity"/>
    <property type="evidence" value="ECO:0007669"/>
    <property type="project" value="TreeGrafter"/>
</dbReference>
<feature type="region of interest" description="Disordered" evidence="9">
    <location>
        <begin position="113"/>
        <end position="157"/>
    </location>
</feature>
<dbReference type="PANTHER" id="PTHR33992">
    <property type="entry name" value="RIBONUCLEASE P PROTEIN COMPONENT"/>
    <property type="match status" value="1"/>
</dbReference>
<keyword evidence="6 7" id="KW-0694">RNA-binding</keyword>
<dbReference type="RefSeq" id="WP_069689183.1">
    <property type="nucleotide sequence ID" value="NZ_CP017147.1"/>
</dbReference>
<keyword evidence="11" id="KW-1185">Reference proteome</keyword>
<comment type="subunit">
    <text evidence="7">Consists of a catalytic RNA component (M1 or rnpB) and a protein subunit.</text>
</comment>
<dbReference type="Gene3D" id="3.30.230.10">
    <property type="match status" value="1"/>
</dbReference>
<dbReference type="STRING" id="1526658.BHK69_05240"/>
<comment type="function">
    <text evidence="1 7">RNaseP catalyzes the removal of the 5'-leader sequence from pre-tRNA to produce the mature 5'-terminus. It can also cleave other RNA substrates such as 4.5S RNA. The protein component plays an auxiliary but essential role in vivo by binding to the 5'-leader sequence and broadening the substrate specificity of the ribozyme.</text>
</comment>
<evidence type="ECO:0000256" key="6">
    <source>
        <dbReference type="ARBA" id="ARBA00022884"/>
    </source>
</evidence>
<reference evidence="10 11" key="1">
    <citation type="journal article" date="2015" name="Antonie Van Leeuwenhoek">
        <title>Bosea vaviloviae sp. nov., a new species of slow-growing rhizobia isolated from nodules of the relict species Vavilovia formosa (Stev.) Fed.</title>
        <authorList>
            <person name="Safronova V.I."/>
            <person name="Kuznetsova I.G."/>
            <person name="Sazanova A.L."/>
            <person name="Kimeklis A.K."/>
            <person name="Belimov A.A."/>
            <person name="Andronov E.E."/>
            <person name="Pinaev A.G."/>
            <person name="Chizhevskaya E.P."/>
            <person name="Pukhaev A.R."/>
            <person name="Popov K.P."/>
            <person name="Willems A."/>
            <person name="Tikhonovich I.A."/>
        </authorList>
    </citation>
    <scope>NUCLEOTIDE SEQUENCE [LARGE SCALE GENOMIC DNA]</scope>
    <source>
        <strain evidence="10 11">Vaf18</strain>
    </source>
</reference>
<dbReference type="InterPro" id="IPR020539">
    <property type="entry name" value="RNase_P_CS"/>
</dbReference>
<dbReference type="GO" id="GO:0000049">
    <property type="term" value="F:tRNA binding"/>
    <property type="evidence" value="ECO:0007669"/>
    <property type="project" value="UniProtKB-UniRule"/>
</dbReference>